<organism evidence="2 3">
    <name type="scientific">Microbacterium maritypicum</name>
    <name type="common">Microbacterium liquefaciens</name>
    <dbReference type="NCBI Taxonomy" id="33918"/>
    <lineage>
        <taxon>Bacteria</taxon>
        <taxon>Bacillati</taxon>
        <taxon>Actinomycetota</taxon>
        <taxon>Actinomycetes</taxon>
        <taxon>Micrococcales</taxon>
        <taxon>Microbacteriaceae</taxon>
        <taxon>Microbacterium</taxon>
    </lineage>
</organism>
<evidence type="ECO:0000313" key="3">
    <source>
        <dbReference type="Proteomes" id="UP000317410"/>
    </source>
</evidence>
<dbReference type="Proteomes" id="UP000317410">
    <property type="component" value="Unassembled WGS sequence"/>
</dbReference>
<feature type="region of interest" description="Disordered" evidence="1">
    <location>
        <begin position="226"/>
        <end position="268"/>
    </location>
</feature>
<accession>A0A4Y4B5L4</accession>
<sequence>MGRVREQIDSGLPLFLPCGIQRRDARLGRDHYDISENQRNGALPRLSRPLHWAEHFLDDRKRWIDAETYAQRIEQRARYELHVKECADDEGYVRRQCPAVGPSATVSCPRREPHVKSVDRPRARVLPILLVTPAPRVCTQKTMTFAPADGAKREQACPYQSAEWKKWYAPMRNTVESNNKSLKDGRFAALDDTERRPRRGWAAMLVVLAMLTAATNVRKITSWTARRQQMNSDTAAPAKPQRARRREVTRGYSLLDREEQAQAPPPSA</sequence>
<protein>
    <recommendedName>
        <fullName evidence="4">Transposase DDE domain-containing protein</fullName>
    </recommendedName>
</protein>
<comment type="caution">
    <text evidence="2">The sequence shown here is derived from an EMBL/GenBank/DDBJ whole genome shotgun (WGS) entry which is preliminary data.</text>
</comment>
<dbReference type="AlphaFoldDB" id="A0A4Y4B5L4"/>
<gene>
    <name evidence="2" type="ORF">MLI01_08770</name>
</gene>
<evidence type="ECO:0008006" key="4">
    <source>
        <dbReference type="Google" id="ProtNLM"/>
    </source>
</evidence>
<dbReference type="EMBL" id="BJNQ01000003">
    <property type="protein sequence ID" value="GEC74732.1"/>
    <property type="molecule type" value="Genomic_DNA"/>
</dbReference>
<proteinExistence type="predicted"/>
<evidence type="ECO:0000256" key="1">
    <source>
        <dbReference type="SAM" id="MobiDB-lite"/>
    </source>
</evidence>
<evidence type="ECO:0000313" key="2">
    <source>
        <dbReference type="EMBL" id="GEC74732.1"/>
    </source>
</evidence>
<name>A0A4Y4B5L4_MICMQ</name>
<reference evidence="2 3" key="1">
    <citation type="submission" date="2019-06" db="EMBL/GenBank/DDBJ databases">
        <title>Whole genome shotgun sequence of Microbacterium liquefaciens NBRC 15037.</title>
        <authorList>
            <person name="Hosoyama A."/>
            <person name="Uohara A."/>
            <person name="Ohji S."/>
            <person name="Ichikawa N."/>
        </authorList>
    </citation>
    <scope>NUCLEOTIDE SEQUENCE [LARGE SCALE GENOMIC DNA]</scope>
    <source>
        <strain evidence="2 3">NBRC 15037</strain>
    </source>
</reference>